<evidence type="ECO:0000313" key="2">
    <source>
        <dbReference type="Proteomes" id="UP000244855"/>
    </source>
</evidence>
<name>A0A2V1D5B1_9PLEO</name>
<reference evidence="1 2" key="1">
    <citation type="journal article" date="2018" name="Sci. Rep.">
        <title>Comparative genomics provides insights into the lifestyle and reveals functional heterogeneity of dark septate endophytic fungi.</title>
        <authorList>
            <person name="Knapp D.G."/>
            <person name="Nemeth J.B."/>
            <person name="Barry K."/>
            <person name="Hainaut M."/>
            <person name="Henrissat B."/>
            <person name="Johnson J."/>
            <person name="Kuo A."/>
            <person name="Lim J.H.P."/>
            <person name="Lipzen A."/>
            <person name="Nolan M."/>
            <person name="Ohm R.A."/>
            <person name="Tamas L."/>
            <person name="Grigoriev I.V."/>
            <person name="Spatafora J.W."/>
            <person name="Nagy L.G."/>
            <person name="Kovacs G.M."/>
        </authorList>
    </citation>
    <scope>NUCLEOTIDE SEQUENCE [LARGE SCALE GENOMIC DNA]</scope>
    <source>
        <strain evidence="1 2">DSE2036</strain>
    </source>
</reference>
<accession>A0A2V1D5B1</accession>
<dbReference type="Proteomes" id="UP000244855">
    <property type="component" value="Unassembled WGS sequence"/>
</dbReference>
<dbReference type="EMBL" id="KZ805608">
    <property type="protein sequence ID" value="PVH93182.1"/>
    <property type="molecule type" value="Genomic_DNA"/>
</dbReference>
<keyword evidence="2" id="KW-1185">Reference proteome</keyword>
<evidence type="ECO:0000313" key="1">
    <source>
        <dbReference type="EMBL" id="PVH93182.1"/>
    </source>
</evidence>
<organism evidence="1 2">
    <name type="scientific">Periconia macrospinosa</name>
    <dbReference type="NCBI Taxonomy" id="97972"/>
    <lineage>
        <taxon>Eukaryota</taxon>
        <taxon>Fungi</taxon>
        <taxon>Dikarya</taxon>
        <taxon>Ascomycota</taxon>
        <taxon>Pezizomycotina</taxon>
        <taxon>Dothideomycetes</taxon>
        <taxon>Pleosporomycetidae</taxon>
        <taxon>Pleosporales</taxon>
        <taxon>Massarineae</taxon>
        <taxon>Periconiaceae</taxon>
        <taxon>Periconia</taxon>
    </lineage>
</organism>
<sequence>MHRVHMPASPLQPAICNSLMHRPLNFSRLHSCPLGWLRGEKSETKAWNLDFFSLHGGRLDHATLFVFAGGFSACSLYGGRGGTDHLLFSISGYCGLCWLGLWGSCTMRRVIAPPSLPLFS</sequence>
<gene>
    <name evidence="1" type="ORF">DM02DRAFT_244297</name>
</gene>
<proteinExistence type="predicted"/>
<protein>
    <submittedName>
        <fullName evidence="1">Uncharacterized protein</fullName>
    </submittedName>
</protein>
<dbReference type="AlphaFoldDB" id="A0A2V1D5B1"/>